<reference evidence="7 8" key="1">
    <citation type="journal article" date="2016" name="MBio">
        <title>Lateral Gene Transfer in a Heavy Metal-Contaminated-Groundwater Microbial Community.</title>
        <authorList>
            <person name="Hemme C.L."/>
            <person name="Green S.J."/>
            <person name="Rishishwar L."/>
            <person name="Prakash O."/>
            <person name="Pettenato A."/>
            <person name="Chakraborty R."/>
            <person name="Deutschbauer A.M."/>
            <person name="Van Nostrand J.D."/>
            <person name="Wu L."/>
            <person name="He Z."/>
            <person name="Jordan I.K."/>
            <person name="Hazen T.C."/>
            <person name="Arkin A.P."/>
            <person name="Kostka J.E."/>
            <person name="Zhou J."/>
        </authorList>
    </citation>
    <scope>NUCLEOTIDE SEQUENCE [LARGE SCALE GENOMIC DNA]</scope>
    <source>
        <strain evidence="7 8">FW104-T7</strain>
    </source>
</reference>
<evidence type="ECO:0000313" key="7">
    <source>
        <dbReference type="EMBL" id="KZC23121.1"/>
    </source>
</evidence>
<dbReference type="eggNOG" id="COG3258">
    <property type="taxonomic scope" value="Bacteria"/>
</dbReference>
<dbReference type="AlphaFoldDB" id="A0A154QH07"/>
<organism evidence="7 8">
    <name type="scientific">Rhodanobacter thiooxydans</name>
    <dbReference type="NCBI Taxonomy" id="416169"/>
    <lineage>
        <taxon>Bacteria</taxon>
        <taxon>Pseudomonadati</taxon>
        <taxon>Pseudomonadota</taxon>
        <taxon>Gammaproteobacteria</taxon>
        <taxon>Lysobacterales</taxon>
        <taxon>Rhodanobacteraceae</taxon>
        <taxon>Rhodanobacter</taxon>
    </lineage>
</organism>
<feature type="domain" description="Cytochrome c" evidence="6">
    <location>
        <begin position="62"/>
        <end position="159"/>
    </location>
</feature>
<dbReference type="GO" id="GO:0020037">
    <property type="term" value="F:heme binding"/>
    <property type="evidence" value="ECO:0007669"/>
    <property type="project" value="InterPro"/>
</dbReference>
<keyword evidence="8" id="KW-1185">Reference proteome</keyword>
<accession>A0A154QH07</accession>
<keyword evidence="5" id="KW-0732">Signal</keyword>
<dbReference type="STRING" id="416169.RHOFW104T7_15590"/>
<keyword evidence="1 4" id="KW-0349">Heme</keyword>
<evidence type="ECO:0000259" key="6">
    <source>
        <dbReference type="PROSITE" id="PS51007"/>
    </source>
</evidence>
<dbReference type="RefSeq" id="WP_008438963.1">
    <property type="nucleotide sequence ID" value="NZ_LVJS01000050.1"/>
</dbReference>
<evidence type="ECO:0000256" key="3">
    <source>
        <dbReference type="ARBA" id="ARBA00023004"/>
    </source>
</evidence>
<dbReference type="Pfam" id="PF13442">
    <property type="entry name" value="Cytochrome_CBB3"/>
    <property type="match status" value="1"/>
</dbReference>
<dbReference type="PROSITE" id="PS51007">
    <property type="entry name" value="CYTC"/>
    <property type="match status" value="2"/>
</dbReference>
<feature type="domain" description="Cytochrome c" evidence="6">
    <location>
        <begin position="184"/>
        <end position="269"/>
    </location>
</feature>
<feature type="signal peptide" evidence="5">
    <location>
        <begin position="1"/>
        <end position="27"/>
    </location>
</feature>
<dbReference type="Gene3D" id="1.10.760.10">
    <property type="entry name" value="Cytochrome c-like domain"/>
    <property type="match status" value="2"/>
</dbReference>
<evidence type="ECO:0000256" key="4">
    <source>
        <dbReference type="PROSITE-ProRule" id="PRU00433"/>
    </source>
</evidence>
<dbReference type="EMBL" id="LVJS01000050">
    <property type="protein sequence ID" value="KZC23121.1"/>
    <property type="molecule type" value="Genomic_DNA"/>
</dbReference>
<dbReference type="SUPFAM" id="SSF46626">
    <property type="entry name" value="Cytochrome c"/>
    <property type="match status" value="2"/>
</dbReference>
<dbReference type="InterPro" id="IPR051459">
    <property type="entry name" value="Cytochrome_c-type_DH"/>
</dbReference>
<dbReference type="Proteomes" id="UP000076131">
    <property type="component" value="Unassembled WGS sequence"/>
</dbReference>
<evidence type="ECO:0000313" key="8">
    <source>
        <dbReference type="Proteomes" id="UP000076131"/>
    </source>
</evidence>
<dbReference type="InterPro" id="IPR009056">
    <property type="entry name" value="Cyt_c-like_dom"/>
</dbReference>
<dbReference type="PANTHER" id="PTHR35008">
    <property type="entry name" value="BLL4482 PROTEIN-RELATED"/>
    <property type="match status" value="1"/>
</dbReference>
<name>A0A154QH07_9GAMM</name>
<evidence type="ECO:0000256" key="2">
    <source>
        <dbReference type="ARBA" id="ARBA00022723"/>
    </source>
</evidence>
<dbReference type="InterPro" id="IPR036909">
    <property type="entry name" value="Cyt_c-like_dom_sf"/>
</dbReference>
<proteinExistence type="predicted"/>
<dbReference type="GO" id="GO:0009055">
    <property type="term" value="F:electron transfer activity"/>
    <property type="evidence" value="ECO:0007669"/>
    <property type="project" value="InterPro"/>
</dbReference>
<keyword evidence="3 4" id="KW-0408">Iron</keyword>
<keyword evidence="2 4" id="KW-0479">Metal-binding</keyword>
<protein>
    <submittedName>
        <fullName evidence="7">Cytochrome C</fullName>
    </submittedName>
</protein>
<dbReference type="Pfam" id="PF21342">
    <property type="entry name" value="SoxA-TsdA_cyt-c"/>
    <property type="match status" value="1"/>
</dbReference>
<gene>
    <name evidence="7" type="ORF">RHOFW104T7_15590</name>
</gene>
<dbReference type="GO" id="GO:0046872">
    <property type="term" value="F:metal ion binding"/>
    <property type="evidence" value="ECO:0007669"/>
    <property type="project" value="UniProtKB-KW"/>
</dbReference>
<sequence length="313" mass="33961">MKPAPRIAVIALAIVIVPLAARSSGQASHTAVDHPATEPAVAALPTFTPPPDSAIPDDPFGALVRKGRDIFTDTTRHAQPYVGNGLNCQNCHLDAGRRANSAPMWAAYVRYPRYRAKDDKVNSFADRLRGCFQYSMNGKAPAEDSEVIRALTAYSYWLASGAPTGKDLAGWGYPKEGFKPPLPPSYARGQKVYASHCALCHGTNGEGQQVAGKFVFPPLWGPESFNWGAGMGNIDNAAAFIKANMPFSRGGTLTDQDAWDAAMFMNAHERPQDPRFKDSIAATRKRHHDSKWSLYGIEINGHLLGTGTPPRDQ</sequence>
<feature type="chain" id="PRO_5007600022" evidence="5">
    <location>
        <begin position="28"/>
        <end position="313"/>
    </location>
</feature>
<evidence type="ECO:0000256" key="5">
    <source>
        <dbReference type="SAM" id="SignalP"/>
    </source>
</evidence>
<evidence type="ECO:0000256" key="1">
    <source>
        <dbReference type="ARBA" id="ARBA00022617"/>
    </source>
</evidence>
<comment type="caution">
    <text evidence="7">The sequence shown here is derived from an EMBL/GenBank/DDBJ whole genome shotgun (WGS) entry which is preliminary data.</text>
</comment>
<dbReference type="PANTHER" id="PTHR35008:SF9">
    <property type="entry name" value="CYTOCHROME C DOMAIN-CONTAINING PROTEIN"/>
    <property type="match status" value="1"/>
</dbReference>